<accession>A9B8V1</accession>
<proteinExistence type="predicted"/>
<dbReference type="Proteomes" id="UP000000787">
    <property type="component" value="Plasmid pHAU01"/>
</dbReference>
<dbReference type="EMBL" id="CP000876">
    <property type="protein sequence ID" value="ABX07765.1"/>
    <property type="molecule type" value="Genomic_DNA"/>
</dbReference>
<keyword evidence="1" id="KW-0614">Plasmid</keyword>
<organism evidence="1 2">
    <name type="scientific">Herpetosiphon aurantiacus (strain ATCC 23779 / DSM 785 / 114-95)</name>
    <dbReference type="NCBI Taxonomy" id="316274"/>
    <lineage>
        <taxon>Bacteria</taxon>
        <taxon>Bacillati</taxon>
        <taxon>Chloroflexota</taxon>
        <taxon>Chloroflexia</taxon>
        <taxon>Herpetosiphonales</taxon>
        <taxon>Herpetosiphonaceae</taxon>
        <taxon>Herpetosiphon</taxon>
    </lineage>
</organism>
<protein>
    <submittedName>
        <fullName evidence="1">Uncharacterized protein</fullName>
    </submittedName>
</protein>
<dbReference type="BioCyc" id="HAUR316274:GHYA-5199-MONOMER"/>
<reference evidence="1 2" key="1">
    <citation type="journal article" date="2011" name="Stand. Genomic Sci.">
        <title>Complete genome sequence of the filamentous gliding predatory bacterium Herpetosiphon aurantiacus type strain (114-95(T)).</title>
        <authorList>
            <person name="Kiss H."/>
            <person name="Nett M."/>
            <person name="Domin N."/>
            <person name="Martin K."/>
            <person name="Maresca J.A."/>
            <person name="Copeland A."/>
            <person name="Lapidus A."/>
            <person name="Lucas S."/>
            <person name="Berry K.W."/>
            <person name="Glavina Del Rio T."/>
            <person name="Dalin E."/>
            <person name="Tice H."/>
            <person name="Pitluck S."/>
            <person name="Richardson P."/>
            <person name="Bruce D."/>
            <person name="Goodwin L."/>
            <person name="Han C."/>
            <person name="Detter J.C."/>
            <person name="Schmutz J."/>
            <person name="Brettin T."/>
            <person name="Land M."/>
            <person name="Hauser L."/>
            <person name="Kyrpides N.C."/>
            <person name="Ivanova N."/>
            <person name="Goker M."/>
            <person name="Woyke T."/>
            <person name="Klenk H.P."/>
            <person name="Bryant D.A."/>
        </authorList>
    </citation>
    <scope>NUCLEOTIDE SEQUENCE [LARGE SCALE GENOMIC DNA]</scope>
    <source>
        <strain evidence="2">ATCC 23779 / DSM 785 / 114-95</strain>
        <plasmid evidence="1">pHAU01</plasmid>
    </source>
</reference>
<geneLocation type="plasmid" evidence="1 2">
    <name>pHAU01</name>
</geneLocation>
<sequence length="38" mass="4198">MRIYYESRLAKIGLAADSCTLIATDNLATGSLNSDHRR</sequence>
<gene>
    <name evidence="1" type="ordered locus">Haur_5137</name>
</gene>
<dbReference type="AlphaFoldDB" id="A9B8V1"/>
<name>A9B8V1_HERA2</name>
<evidence type="ECO:0000313" key="2">
    <source>
        <dbReference type="Proteomes" id="UP000000787"/>
    </source>
</evidence>
<evidence type="ECO:0000313" key="1">
    <source>
        <dbReference type="EMBL" id="ABX07765.1"/>
    </source>
</evidence>
<dbReference type="KEGG" id="hau:Haur_5137"/>
<dbReference type="HOGENOM" id="CLU_3328768_0_0_0"/>
<keyword evidence="2" id="KW-1185">Reference proteome</keyword>
<dbReference type="InParanoid" id="A9B8V1"/>